<dbReference type="GO" id="GO:0051213">
    <property type="term" value="F:dioxygenase activity"/>
    <property type="evidence" value="ECO:0007669"/>
    <property type="project" value="UniProtKB-KW"/>
</dbReference>
<gene>
    <name evidence="8" type="ORF">ASEP1449_LOCUS10352</name>
</gene>
<dbReference type="GO" id="GO:0005506">
    <property type="term" value="F:iron ion binding"/>
    <property type="evidence" value="ECO:0007669"/>
    <property type="project" value="InterPro"/>
</dbReference>
<evidence type="ECO:0000313" key="8">
    <source>
        <dbReference type="EMBL" id="CAD9818520.1"/>
    </source>
</evidence>
<comment type="cofactor">
    <cofactor evidence="1">
        <name>L-ascorbate</name>
        <dbReference type="ChEBI" id="CHEBI:38290"/>
    </cofactor>
</comment>
<keyword evidence="2" id="KW-0479">Metal-binding</keyword>
<evidence type="ECO:0000256" key="3">
    <source>
        <dbReference type="ARBA" id="ARBA00022964"/>
    </source>
</evidence>
<proteinExistence type="predicted"/>
<sequence length="469" mass="53285">MSPNKNHSIQTREKSPNYDEDLGRYTKSPETNPPTSPENSRPKGKDSSQTLWKRLQRLRLNSSNENARGYTAKPKKIPDGQEELMYRRRLKKQKRIIRTQGNCSIQGSSRQCLLSKGVQVKTRLVVQRYSRGHSNRVEPNSPASPSRSKKGTHVYAVRYCPNTALSECSTDNEEGTNTVSVQAIESHQDLECAPPRGQQEKVMYEERNRHDISQLYWEHIAKRWSTPTTASSKRSIFLRRSQCRVPRGCAQHLYLPKAVHSTTVPPVDDVVCVSKKHDIYIMDIGLTSAQCDHIVKTTEGCCRGNYYSYTYAKQTLGCREHDELAAVCEWPVMRACSSIAHFFPTDKKLVLDDREPHVVKYDLSKRERRKLDMHTDKSEWTFLISLSDGSGLDFDGGGTYFECIRASVHLQRGHVLVFPGKLRHRGQSITNGVRFLLVGFLVDKESKEYMDATQAAIAAATSDSSSKRK</sequence>
<evidence type="ECO:0000259" key="7">
    <source>
        <dbReference type="PROSITE" id="PS51471"/>
    </source>
</evidence>
<feature type="compositionally biased region" description="Basic and acidic residues" evidence="6">
    <location>
        <begin position="10"/>
        <end position="24"/>
    </location>
</feature>
<keyword evidence="4" id="KW-0560">Oxidoreductase</keyword>
<protein>
    <recommendedName>
        <fullName evidence="7">Fe2OG dioxygenase domain-containing protein</fullName>
    </recommendedName>
</protein>
<dbReference type="GO" id="GO:0031418">
    <property type="term" value="F:L-ascorbic acid binding"/>
    <property type="evidence" value="ECO:0007669"/>
    <property type="project" value="InterPro"/>
</dbReference>
<organism evidence="8">
    <name type="scientific">Attheya septentrionalis</name>
    <dbReference type="NCBI Taxonomy" id="420275"/>
    <lineage>
        <taxon>Eukaryota</taxon>
        <taxon>Sar</taxon>
        <taxon>Stramenopiles</taxon>
        <taxon>Ochrophyta</taxon>
        <taxon>Bacillariophyta</taxon>
        <taxon>Coscinodiscophyceae</taxon>
        <taxon>Chaetocerotophycidae</taxon>
        <taxon>Chaetocerotales</taxon>
        <taxon>Attheyaceae</taxon>
        <taxon>Attheya</taxon>
    </lineage>
</organism>
<dbReference type="SMART" id="SM00702">
    <property type="entry name" value="P4Hc"/>
    <property type="match status" value="1"/>
</dbReference>
<dbReference type="InterPro" id="IPR005123">
    <property type="entry name" value="Oxoglu/Fe-dep_dioxygenase_dom"/>
</dbReference>
<feature type="domain" description="Fe2OG dioxygenase" evidence="7">
    <location>
        <begin position="352"/>
        <end position="443"/>
    </location>
</feature>
<feature type="region of interest" description="Disordered" evidence="6">
    <location>
        <begin position="1"/>
        <end position="49"/>
    </location>
</feature>
<dbReference type="PROSITE" id="PS51471">
    <property type="entry name" value="FE2OG_OXY"/>
    <property type="match status" value="1"/>
</dbReference>
<dbReference type="Gene3D" id="2.60.120.620">
    <property type="entry name" value="q2cbj1_9rhob like domain"/>
    <property type="match status" value="1"/>
</dbReference>
<reference evidence="8" key="1">
    <citation type="submission" date="2021-01" db="EMBL/GenBank/DDBJ databases">
        <authorList>
            <person name="Corre E."/>
            <person name="Pelletier E."/>
            <person name="Niang G."/>
            <person name="Scheremetjew M."/>
            <person name="Finn R."/>
            <person name="Kale V."/>
            <person name="Holt S."/>
            <person name="Cochrane G."/>
            <person name="Meng A."/>
            <person name="Brown T."/>
            <person name="Cohen L."/>
        </authorList>
    </citation>
    <scope>NUCLEOTIDE SEQUENCE</scope>
    <source>
        <strain evidence="8">CCMP2084</strain>
    </source>
</reference>
<keyword evidence="5" id="KW-0408">Iron</keyword>
<dbReference type="InterPro" id="IPR006620">
    <property type="entry name" value="Pro_4_hyd_alph"/>
</dbReference>
<feature type="compositionally biased region" description="Polar residues" evidence="6">
    <location>
        <begin position="137"/>
        <end position="146"/>
    </location>
</feature>
<accession>A0A7S2UG01</accession>
<evidence type="ECO:0000256" key="2">
    <source>
        <dbReference type="ARBA" id="ARBA00022723"/>
    </source>
</evidence>
<evidence type="ECO:0000256" key="1">
    <source>
        <dbReference type="ARBA" id="ARBA00001961"/>
    </source>
</evidence>
<dbReference type="AlphaFoldDB" id="A0A7S2UG01"/>
<evidence type="ECO:0000256" key="4">
    <source>
        <dbReference type="ARBA" id="ARBA00023002"/>
    </source>
</evidence>
<dbReference type="GO" id="GO:0016705">
    <property type="term" value="F:oxidoreductase activity, acting on paired donors, with incorporation or reduction of molecular oxygen"/>
    <property type="evidence" value="ECO:0007669"/>
    <property type="project" value="InterPro"/>
</dbReference>
<name>A0A7S2UG01_9STRA</name>
<evidence type="ECO:0000256" key="6">
    <source>
        <dbReference type="SAM" id="MobiDB-lite"/>
    </source>
</evidence>
<evidence type="ECO:0000256" key="5">
    <source>
        <dbReference type="ARBA" id="ARBA00023004"/>
    </source>
</evidence>
<feature type="region of interest" description="Disordered" evidence="6">
    <location>
        <begin position="129"/>
        <end position="151"/>
    </location>
</feature>
<keyword evidence="3" id="KW-0223">Dioxygenase</keyword>
<dbReference type="EMBL" id="HBHQ01015480">
    <property type="protein sequence ID" value="CAD9818520.1"/>
    <property type="molecule type" value="Transcribed_RNA"/>
</dbReference>